<sequence length="560" mass="60673">MWEKLLELSEDKLSVLAKLMPDVELDNSTDQQGLENALEQIQAQDYFVLDEEVDRFLKLAKKSETEAYEGVTIAEVRDVQVQVVISENDMLATMVLTGAYQGQPLTGPKIVNALAEAHVVKGINKLALKKVLVMSHKLKPGETFEQPVAIGKPPVDGQDTELRALVEDPTKLVLAPKEKQGEGKVDMLNLGGTVSVAEGDALMERIPATEGEAGVSVLGRVIPAKVGKDMLLKEGKGSVISNENPNLLIAAISGMPVIHDRSVDVTEAICLPTVGVGTGHVKFKGDVVVLGNVESDMIVRATGSVTVGGFIESADVQAKGDIHVAKGIIGHNVSEGEERSCVVKSGGSIYAKYAQFSELQAAEDIHLDVHCMNSEVRCGKDLIVSDANGKQGTLSGGHAKVGGKVKCVELGVEGDTATYVEAFARFQTYKERQAKLKEQYTQSQEATMAVIRQELELKKIPKSERTPEQEQTLETQKLEANTNLEAAKLARDVNEADLNHALEEAKIEVTGKVFTHVTAQFGDEKITTKRVHGPSIFSFNQYEIKCSSMLDEEAFEQDEV</sequence>
<dbReference type="InterPro" id="IPR046865">
    <property type="entry name" value="FapA_b_solenoid"/>
</dbReference>
<dbReference type="OrthoDB" id="5807941at2"/>
<name>A0A0M0HMD8_VIBNE</name>
<dbReference type="InterPro" id="IPR046866">
    <property type="entry name" value="FapA_N"/>
</dbReference>
<dbReference type="PANTHER" id="PTHR38032:SF1">
    <property type="entry name" value="RNA-BINDING PROTEIN KHPB N-TERMINAL DOMAIN-CONTAINING PROTEIN"/>
    <property type="match status" value="1"/>
</dbReference>
<gene>
    <name evidence="2" type="ORF">AKJ17_11865</name>
</gene>
<evidence type="ECO:0000313" key="2">
    <source>
        <dbReference type="EMBL" id="KOO03240.1"/>
    </source>
</evidence>
<proteinExistence type="predicted"/>
<evidence type="ECO:0000313" key="3">
    <source>
        <dbReference type="Proteomes" id="UP000037515"/>
    </source>
</evidence>
<feature type="domain" description="Flagellar Assembly Protein A N-terminal region" evidence="1">
    <location>
        <begin position="81"/>
        <end position="260"/>
    </location>
</feature>
<evidence type="ECO:0000259" key="1">
    <source>
        <dbReference type="Pfam" id="PF20250"/>
    </source>
</evidence>
<organism evidence="2 3">
    <name type="scientific">Vibrio nereis</name>
    <dbReference type="NCBI Taxonomy" id="693"/>
    <lineage>
        <taxon>Bacteria</taxon>
        <taxon>Pseudomonadati</taxon>
        <taxon>Pseudomonadota</taxon>
        <taxon>Gammaproteobacteria</taxon>
        <taxon>Vibrionales</taxon>
        <taxon>Vibrionaceae</taxon>
        <taxon>Vibrio</taxon>
    </lineage>
</organism>
<dbReference type="InterPro" id="IPR005646">
    <property type="entry name" value="FapA"/>
</dbReference>
<dbReference type="PANTHER" id="PTHR38032">
    <property type="entry name" value="POLYMERASE-RELATED"/>
    <property type="match status" value="1"/>
</dbReference>
<dbReference type="EMBL" id="LHPJ01000008">
    <property type="protein sequence ID" value="KOO03240.1"/>
    <property type="molecule type" value="Genomic_DNA"/>
</dbReference>
<dbReference type="Pfam" id="PF20250">
    <property type="entry name" value="FapA_N"/>
    <property type="match status" value="1"/>
</dbReference>
<comment type="caution">
    <text evidence="2">The sequence shown here is derived from an EMBL/GenBank/DDBJ whole genome shotgun (WGS) entry which is preliminary data.</text>
</comment>
<dbReference type="RefSeq" id="WP_053396025.1">
    <property type="nucleotide sequence ID" value="NZ_LHPJ01000008.1"/>
</dbReference>
<accession>A0A0M0HMD8</accession>
<protein>
    <submittedName>
        <fullName evidence="2">Polymerase</fullName>
    </submittedName>
</protein>
<reference evidence="3" key="1">
    <citation type="submission" date="2015-08" db="EMBL/GenBank/DDBJ databases">
        <title>Vibrio galatheae sp. nov., a novel member of the Vibrionaceae family isolated from the Solomon Islands.</title>
        <authorList>
            <person name="Giubergia S."/>
            <person name="Machado H."/>
            <person name="Mateiu R.V."/>
            <person name="Gram L."/>
        </authorList>
    </citation>
    <scope>NUCLEOTIDE SEQUENCE [LARGE SCALE GENOMIC DNA]</scope>
    <source>
        <strain evidence="3">DSM 19584</strain>
    </source>
</reference>
<dbReference type="STRING" id="693.AKJ17_11865"/>
<dbReference type="PATRIC" id="fig|693.5.peg.2431"/>
<dbReference type="AlphaFoldDB" id="A0A0M0HMD8"/>
<dbReference type="Pfam" id="PF03961">
    <property type="entry name" value="FapA"/>
    <property type="match status" value="1"/>
</dbReference>
<dbReference type="Proteomes" id="UP000037515">
    <property type="component" value="Unassembled WGS sequence"/>
</dbReference>
<keyword evidence="3" id="KW-1185">Reference proteome</keyword>